<dbReference type="RefSeq" id="WP_095445016.1">
    <property type="nucleotide sequence ID" value="NZ_CP022603.1"/>
</dbReference>
<protein>
    <submittedName>
        <fullName evidence="2">Uncharacterized protein</fullName>
    </submittedName>
</protein>
<evidence type="ECO:0000313" key="2">
    <source>
        <dbReference type="EMBL" id="ASV84241.1"/>
    </source>
</evidence>
<dbReference type="EMBL" id="CP022603">
    <property type="protein sequence ID" value="ASV84241.1"/>
    <property type="molecule type" value="Genomic_DNA"/>
</dbReference>
<feature type="chain" id="PRO_5012806362" evidence="1">
    <location>
        <begin position="28"/>
        <end position="440"/>
    </location>
</feature>
<proteinExistence type="predicted"/>
<dbReference type="KEGG" id="och:CES85_5033"/>
<reference evidence="2" key="1">
    <citation type="submission" date="2017-07" db="EMBL/GenBank/DDBJ databases">
        <title>Phylogenetic study on the rhizospheric bacterium Ochrobactrum sp. A44.</title>
        <authorList>
            <person name="Krzyzanowska D.M."/>
            <person name="Ossowicki A."/>
            <person name="Rajewska M."/>
            <person name="Maciag T."/>
            <person name="Kaczynski Z."/>
            <person name="Czerwicka M."/>
            <person name="Jafra S."/>
        </authorList>
    </citation>
    <scope>NUCLEOTIDE SEQUENCE [LARGE SCALE GENOMIC DNA]</scope>
    <source>
        <strain evidence="2">A44</strain>
    </source>
</reference>
<evidence type="ECO:0000256" key="1">
    <source>
        <dbReference type="SAM" id="SignalP"/>
    </source>
</evidence>
<name>A0A248UCY7_9HYPH</name>
<organism evidence="2">
    <name type="scientific">Ochrobactrum quorumnocens</name>
    <dbReference type="NCBI Taxonomy" id="271865"/>
    <lineage>
        <taxon>Bacteria</taxon>
        <taxon>Pseudomonadati</taxon>
        <taxon>Pseudomonadota</taxon>
        <taxon>Alphaproteobacteria</taxon>
        <taxon>Hyphomicrobiales</taxon>
        <taxon>Brucellaceae</taxon>
        <taxon>Brucella/Ochrobactrum group</taxon>
        <taxon>Ochrobactrum</taxon>
    </lineage>
</organism>
<feature type="signal peptide" evidence="1">
    <location>
        <begin position="1"/>
        <end position="27"/>
    </location>
</feature>
<dbReference type="OrthoDB" id="8431028at2"/>
<dbReference type="AlphaFoldDB" id="A0A248UCY7"/>
<accession>A0A248UCY7</accession>
<gene>
    <name evidence="2" type="ORF">CES85_5033</name>
</gene>
<dbReference type="Proteomes" id="UP000215256">
    <property type="component" value="Chromosome 2"/>
</dbReference>
<sequence length="440" mass="48689">MTQLSRSSLFGLALVCFTAGLTTAPFAAEALPRLTPEAGVTAQIAKTENGYVIVQPGGRELMMIDAESAANFDGEPSFIVADFNFDGFPDVARGASTSESPDIGFGLFLYKPTIKSYAALDFPDNFSERLNCGALWNIKLIESRKAIKSNCSLEGEDARIDVVQIDPDGGANLLEQSRPKEENWHWPYLDRPARMVSYDQQGNITLETVIALDEAENSWEVPVTKLEIYSADNLQSRTPGHLVKGESVRILAFSGDFMKVAREGNDTQPDGWVSLKEAYDLVARYDTDATKPQTASLGLSDYKDTTENPDYYRNLFTLTMQNTSDTEIQLSNAELFLLFNGDNGTRLAHKLYDVSDTTLAPGESHMLDDNPIEKRDGQFVIYHDNDGQDAYPLFFPTNLLPGKYRVRPIITGPGLGSFIYGENEIELEYPPKLADSLVKP</sequence>
<keyword evidence="1" id="KW-0732">Signal</keyword>